<dbReference type="FunCoup" id="A0A067PS57">
    <property type="interactions" value="241"/>
</dbReference>
<name>A0A067PS57_9AGAM</name>
<dbReference type="OrthoDB" id="5853397at2759"/>
<dbReference type="GO" id="GO:0003723">
    <property type="term" value="F:RNA binding"/>
    <property type="evidence" value="ECO:0007669"/>
    <property type="project" value="UniProtKB-KW"/>
</dbReference>
<evidence type="ECO:0000256" key="5">
    <source>
        <dbReference type="ARBA" id="ARBA00048124"/>
    </source>
</evidence>
<keyword evidence="6" id="KW-0694">RNA-binding</keyword>
<keyword evidence="6" id="KW-0547">Nucleotide-binding</keyword>
<dbReference type="EMBL" id="KL197735">
    <property type="protein sequence ID" value="KDQ53161.1"/>
    <property type="molecule type" value="Genomic_DNA"/>
</dbReference>
<dbReference type="GO" id="GO:0004518">
    <property type="term" value="F:nuclease activity"/>
    <property type="evidence" value="ECO:0007669"/>
    <property type="project" value="UniProtKB-KW"/>
</dbReference>
<evidence type="ECO:0000259" key="8">
    <source>
        <dbReference type="Pfam" id="PF08652"/>
    </source>
</evidence>
<keyword evidence="10" id="KW-1185">Reference proteome</keyword>
<feature type="region of interest" description="Disordered" evidence="7">
    <location>
        <begin position="1"/>
        <end position="57"/>
    </location>
</feature>
<evidence type="ECO:0000256" key="3">
    <source>
        <dbReference type="ARBA" id="ARBA00044676"/>
    </source>
</evidence>
<dbReference type="PANTHER" id="PTHR12395:SF9">
    <property type="entry name" value="DECAPPING AND EXORIBONUCLEASE PROTEIN"/>
    <property type="match status" value="1"/>
</dbReference>
<protein>
    <recommendedName>
        <fullName evidence="6">Decapping nuclease</fullName>
        <ecNumber evidence="6">3.6.1.-</ecNumber>
    </recommendedName>
</protein>
<proteinExistence type="inferred from homology"/>
<dbReference type="EC" id="3.6.1.-" evidence="6"/>
<dbReference type="GO" id="GO:0005829">
    <property type="term" value="C:cytosol"/>
    <property type="evidence" value="ECO:0007669"/>
    <property type="project" value="TreeGrafter"/>
</dbReference>
<comment type="subcellular location">
    <subcellularLocation>
        <location evidence="6">Nucleus</location>
    </subcellularLocation>
</comment>
<keyword evidence="6" id="KW-0378">Hydrolase</keyword>
<comment type="function">
    <text evidence="6">Decapping enzyme for NAD-capped RNAs: specifically hydrolyzes the nicotinamide adenine dinucleotide (NAD) cap from a subset of RNAs by removing the entire NAD moiety from the 5'-end of an NAD-capped RNA.</text>
</comment>
<reference evidence="10" key="1">
    <citation type="journal article" date="2014" name="Proc. Natl. Acad. Sci. U.S.A.">
        <title>Extensive sampling of basidiomycete genomes demonstrates inadequacy of the white-rot/brown-rot paradigm for wood decay fungi.</title>
        <authorList>
            <person name="Riley R."/>
            <person name="Salamov A.A."/>
            <person name="Brown D.W."/>
            <person name="Nagy L.G."/>
            <person name="Floudas D."/>
            <person name="Held B.W."/>
            <person name="Levasseur A."/>
            <person name="Lombard V."/>
            <person name="Morin E."/>
            <person name="Otillar R."/>
            <person name="Lindquist E.A."/>
            <person name="Sun H."/>
            <person name="LaButti K.M."/>
            <person name="Schmutz J."/>
            <person name="Jabbour D."/>
            <person name="Luo H."/>
            <person name="Baker S.E."/>
            <person name="Pisabarro A.G."/>
            <person name="Walton J.D."/>
            <person name="Blanchette R.A."/>
            <person name="Henrissat B."/>
            <person name="Martin F."/>
            <person name="Cullen D."/>
            <person name="Hibbett D.S."/>
            <person name="Grigoriev I.V."/>
        </authorList>
    </citation>
    <scope>NUCLEOTIDE SEQUENCE [LARGE SCALE GENOMIC DNA]</scope>
    <source>
        <strain evidence="10">MUCL 33604</strain>
    </source>
</reference>
<accession>A0A067PS57</accession>
<evidence type="ECO:0000256" key="1">
    <source>
        <dbReference type="ARBA" id="ARBA00001968"/>
    </source>
</evidence>
<evidence type="ECO:0000256" key="2">
    <source>
        <dbReference type="ARBA" id="ARBA00006562"/>
    </source>
</evidence>
<comment type="similarity">
    <text evidence="2 6">Belongs to the DXO/Dom3Z family.</text>
</comment>
<dbReference type="Pfam" id="PF08652">
    <property type="entry name" value="RAI1"/>
    <property type="match status" value="1"/>
</dbReference>
<feature type="compositionally biased region" description="Basic and acidic residues" evidence="7">
    <location>
        <begin position="15"/>
        <end position="27"/>
    </location>
</feature>
<dbReference type="GO" id="GO:0000166">
    <property type="term" value="F:nucleotide binding"/>
    <property type="evidence" value="ECO:0007669"/>
    <property type="project" value="UniProtKB-KW"/>
</dbReference>
<feature type="domain" description="RAI1-like" evidence="8">
    <location>
        <begin position="58"/>
        <end position="400"/>
    </location>
</feature>
<dbReference type="GO" id="GO:0000956">
    <property type="term" value="P:nuclear-transcribed mRNA catabolic process"/>
    <property type="evidence" value="ECO:0007669"/>
    <property type="project" value="TreeGrafter"/>
</dbReference>
<sequence>MATKRPLSEVQGTDDSDRPLTKRRSEVDPESLAPSETLHKLSYPPTTTPTASKPIPFQQPSTLLTFSYTPDRVLEFNNSAMKHYVDPPQGAELSYGYDRWIKRPDEKGRIDHLLKAWVKVRGGGSGGGIGVVLWRGVMTKILIAPYEDREGWDLNVMCINGTMFFEEHLWDERLKEKNDMAPRQRTQTYYGYAFESWCTSSNPKRPEALPGHRRGWGGDVDTNVQWCNVIKTKLGDTRMVIGGEVDCVRGDYNGRNDNLVELKTSMSIRGPQDEARFEKKLLKFYFQSFLLGVPEIVVGFRTPNGKLTTIQSFKTLHLPRLVRGKPGAWDPSICLDWGDRFLSFLKGHVGQKETAGPEPKVWRVRFVPGVGVSASLLDEEGVKEVEGGEDRVGFLPKWYWDEEVGKEDKVLPEVSAASETSGGTGDGEEASTTVPSGWQI</sequence>
<dbReference type="Proteomes" id="UP000027265">
    <property type="component" value="Unassembled WGS sequence"/>
</dbReference>
<comment type="catalytic activity">
    <reaction evidence="5">
        <text>a 5'-end NAD(+)-phospho-ribonucleoside in mRNA + H2O = a 5'-end phospho-ribonucleoside in mRNA + NAD(+) + H(+)</text>
        <dbReference type="Rhea" id="RHEA:60880"/>
        <dbReference type="Rhea" id="RHEA-COMP:15692"/>
        <dbReference type="Rhea" id="RHEA-COMP:15698"/>
        <dbReference type="ChEBI" id="CHEBI:15377"/>
        <dbReference type="ChEBI" id="CHEBI:15378"/>
        <dbReference type="ChEBI" id="CHEBI:57540"/>
        <dbReference type="ChEBI" id="CHEBI:138282"/>
        <dbReference type="ChEBI" id="CHEBI:144029"/>
    </reaction>
    <physiologicalReaction direction="left-to-right" evidence="5">
        <dbReference type="Rhea" id="RHEA:60881"/>
    </physiologicalReaction>
</comment>
<dbReference type="GO" id="GO:0110155">
    <property type="term" value="P:NAD-cap decapping"/>
    <property type="evidence" value="ECO:0007669"/>
    <property type="project" value="TreeGrafter"/>
</dbReference>
<dbReference type="STRING" id="933084.A0A067PS57"/>
<keyword evidence="6" id="KW-0540">Nuclease</keyword>
<dbReference type="GO" id="GO:0034353">
    <property type="term" value="F:mRNA 5'-diphosphatase activity"/>
    <property type="evidence" value="ECO:0007669"/>
    <property type="project" value="TreeGrafter"/>
</dbReference>
<dbReference type="InParanoid" id="A0A067PS57"/>
<gene>
    <name evidence="9" type="ORF">JAAARDRAFT_137557</name>
</gene>
<keyword evidence="6" id="KW-0539">Nucleus</keyword>
<dbReference type="GO" id="GO:0046872">
    <property type="term" value="F:metal ion binding"/>
    <property type="evidence" value="ECO:0007669"/>
    <property type="project" value="UniProtKB-KW"/>
</dbReference>
<comment type="catalytic activity">
    <reaction evidence="4">
        <text>a 5'-end triphospho-ribonucleoside in mRNA + H2O = a 5'-end phospho-ribonucleoside in mRNA + diphosphate + H(+)</text>
        <dbReference type="Rhea" id="RHEA:78683"/>
        <dbReference type="Rhea" id="RHEA-COMP:15692"/>
        <dbReference type="Rhea" id="RHEA-COMP:17164"/>
        <dbReference type="ChEBI" id="CHEBI:15377"/>
        <dbReference type="ChEBI" id="CHEBI:15378"/>
        <dbReference type="ChEBI" id="CHEBI:33019"/>
        <dbReference type="ChEBI" id="CHEBI:138282"/>
        <dbReference type="ChEBI" id="CHEBI:167618"/>
    </reaction>
    <physiologicalReaction direction="left-to-right" evidence="4">
        <dbReference type="Rhea" id="RHEA:78684"/>
    </physiologicalReaction>
</comment>
<dbReference type="InterPro" id="IPR013961">
    <property type="entry name" value="RAI1"/>
</dbReference>
<comment type="catalytic activity">
    <reaction evidence="3">
        <text>a 5'-end (N(7)-methyl 5'-triphosphoguanosine)-ribonucleoside-ribonucleotide in mRNA + H2O = a (N(7)-methyl 5'-triphosphoguanosine)-nucleoside + a 5'-end phospho-ribonucleoside in mRNA + H(+)</text>
        <dbReference type="Rhea" id="RHEA:66928"/>
        <dbReference type="Rhea" id="RHEA-COMP:15692"/>
        <dbReference type="Rhea" id="RHEA-COMP:17313"/>
        <dbReference type="ChEBI" id="CHEBI:15377"/>
        <dbReference type="ChEBI" id="CHEBI:15378"/>
        <dbReference type="ChEBI" id="CHEBI:138282"/>
        <dbReference type="ChEBI" id="CHEBI:172876"/>
        <dbReference type="ChEBI" id="CHEBI:172877"/>
    </reaction>
    <physiologicalReaction direction="left-to-right" evidence="3">
        <dbReference type="Rhea" id="RHEA:66929"/>
    </physiologicalReaction>
</comment>
<dbReference type="AlphaFoldDB" id="A0A067PS57"/>
<evidence type="ECO:0000256" key="7">
    <source>
        <dbReference type="SAM" id="MobiDB-lite"/>
    </source>
</evidence>
<dbReference type="InterPro" id="IPR039039">
    <property type="entry name" value="RAI1-like_fam"/>
</dbReference>
<evidence type="ECO:0000256" key="4">
    <source>
        <dbReference type="ARBA" id="ARBA00044692"/>
    </source>
</evidence>
<keyword evidence="6" id="KW-0479">Metal-binding</keyword>
<dbReference type="PANTHER" id="PTHR12395">
    <property type="entry name" value="DOM-3 RELATED"/>
    <property type="match status" value="1"/>
</dbReference>
<organism evidence="9 10">
    <name type="scientific">Jaapia argillacea MUCL 33604</name>
    <dbReference type="NCBI Taxonomy" id="933084"/>
    <lineage>
        <taxon>Eukaryota</taxon>
        <taxon>Fungi</taxon>
        <taxon>Dikarya</taxon>
        <taxon>Basidiomycota</taxon>
        <taxon>Agaricomycotina</taxon>
        <taxon>Agaricomycetes</taxon>
        <taxon>Agaricomycetidae</taxon>
        <taxon>Jaapiales</taxon>
        <taxon>Jaapiaceae</taxon>
        <taxon>Jaapia</taxon>
    </lineage>
</organism>
<evidence type="ECO:0000313" key="10">
    <source>
        <dbReference type="Proteomes" id="UP000027265"/>
    </source>
</evidence>
<evidence type="ECO:0000313" key="9">
    <source>
        <dbReference type="EMBL" id="KDQ53161.1"/>
    </source>
</evidence>
<feature type="region of interest" description="Disordered" evidence="7">
    <location>
        <begin position="410"/>
        <end position="440"/>
    </location>
</feature>
<dbReference type="GO" id="GO:0005634">
    <property type="term" value="C:nucleus"/>
    <property type="evidence" value="ECO:0007669"/>
    <property type="project" value="UniProtKB-SubCell"/>
</dbReference>
<evidence type="ECO:0000256" key="6">
    <source>
        <dbReference type="RuleBase" id="RU367113"/>
    </source>
</evidence>
<dbReference type="HOGENOM" id="CLU_024877_1_2_1"/>
<comment type="cofactor">
    <cofactor evidence="1 6">
        <name>a divalent metal cation</name>
        <dbReference type="ChEBI" id="CHEBI:60240"/>
    </cofactor>
</comment>